<dbReference type="Proteomes" id="UP000005239">
    <property type="component" value="Unassembled WGS sequence"/>
</dbReference>
<organism evidence="5 6">
    <name type="scientific">Pristionchus pacificus</name>
    <name type="common">Parasitic nematode worm</name>
    <dbReference type="NCBI Taxonomy" id="54126"/>
    <lineage>
        <taxon>Eukaryota</taxon>
        <taxon>Metazoa</taxon>
        <taxon>Ecdysozoa</taxon>
        <taxon>Nematoda</taxon>
        <taxon>Chromadorea</taxon>
        <taxon>Rhabditida</taxon>
        <taxon>Rhabditina</taxon>
        <taxon>Diplogasteromorpha</taxon>
        <taxon>Diplogasteroidea</taxon>
        <taxon>Neodiplogasteridae</taxon>
        <taxon>Pristionchus</taxon>
    </lineage>
</organism>
<dbReference type="EnsemblMetazoa" id="PPA38605.1">
    <property type="protein sequence ID" value="PPA38605.1"/>
    <property type="gene ID" value="WBGene00276974"/>
</dbReference>
<comment type="similarity">
    <text evidence="1">Belongs to the universal ribosomal protein uS7 family.</text>
</comment>
<feature type="region of interest" description="Disordered" evidence="4">
    <location>
        <begin position="18"/>
        <end position="47"/>
    </location>
</feature>
<name>A0A8R1UTV1_PRIPA</name>
<keyword evidence="6" id="KW-1185">Reference proteome</keyword>
<dbReference type="Gene3D" id="1.10.455.10">
    <property type="entry name" value="Ribosomal protein S7 domain"/>
    <property type="match status" value="1"/>
</dbReference>
<reference evidence="6" key="1">
    <citation type="journal article" date="2008" name="Nat. Genet.">
        <title>The Pristionchus pacificus genome provides a unique perspective on nematode lifestyle and parasitism.</title>
        <authorList>
            <person name="Dieterich C."/>
            <person name="Clifton S.W."/>
            <person name="Schuster L.N."/>
            <person name="Chinwalla A."/>
            <person name="Delehaunty K."/>
            <person name="Dinkelacker I."/>
            <person name="Fulton L."/>
            <person name="Fulton R."/>
            <person name="Godfrey J."/>
            <person name="Minx P."/>
            <person name="Mitreva M."/>
            <person name="Roeseler W."/>
            <person name="Tian H."/>
            <person name="Witte H."/>
            <person name="Yang S.P."/>
            <person name="Wilson R.K."/>
            <person name="Sommer R.J."/>
        </authorList>
    </citation>
    <scope>NUCLEOTIDE SEQUENCE [LARGE SCALE GENOMIC DNA]</scope>
    <source>
        <strain evidence="6">PS312</strain>
    </source>
</reference>
<evidence type="ECO:0000313" key="6">
    <source>
        <dbReference type="Proteomes" id="UP000005239"/>
    </source>
</evidence>
<dbReference type="AlphaFoldDB" id="A0A8R1UTV1"/>
<sequence length="115" mass="13168">MRLMRPWTLLPPSSSRVIFPRSSSSENGTTKRSMLPTSSLSATSPSRKKYAHYQAKRFRKAPCPIGERLAWSLMMPGRSNAHECPHRQALFRDHPPPYWRGCVAPLHWSSRGRLP</sequence>
<evidence type="ECO:0000256" key="2">
    <source>
        <dbReference type="ARBA" id="ARBA00022980"/>
    </source>
</evidence>
<accession>A0A8R1UTV1</accession>
<dbReference type="InterPro" id="IPR036823">
    <property type="entry name" value="Ribosomal_uS7_dom_sf"/>
</dbReference>
<evidence type="ECO:0008006" key="7">
    <source>
        <dbReference type="Google" id="ProtNLM"/>
    </source>
</evidence>
<dbReference type="GO" id="GO:1990904">
    <property type="term" value="C:ribonucleoprotein complex"/>
    <property type="evidence" value="ECO:0007669"/>
    <property type="project" value="UniProtKB-KW"/>
</dbReference>
<evidence type="ECO:0000256" key="1">
    <source>
        <dbReference type="ARBA" id="ARBA00007151"/>
    </source>
</evidence>
<keyword evidence="3" id="KW-0687">Ribonucleoprotein</keyword>
<proteinExistence type="inferred from homology"/>
<evidence type="ECO:0000256" key="3">
    <source>
        <dbReference type="ARBA" id="ARBA00023274"/>
    </source>
</evidence>
<dbReference type="GO" id="GO:0005840">
    <property type="term" value="C:ribosome"/>
    <property type="evidence" value="ECO:0007669"/>
    <property type="project" value="UniProtKB-KW"/>
</dbReference>
<feature type="compositionally biased region" description="Low complexity" evidence="4">
    <location>
        <begin position="33"/>
        <end position="45"/>
    </location>
</feature>
<protein>
    <recommendedName>
        <fullName evidence="7">Ribosomal protein</fullName>
    </recommendedName>
</protein>
<gene>
    <name evidence="5" type="primary">WBGene00276974</name>
</gene>
<evidence type="ECO:0000313" key="5">
    <source>
        <dbReference type="EnsemblMetazoa" id="PPA38605.1"/>
    </source>
</evidence>
<keyword evidence="2" id="KW-0689">Ribosomal protein</keyword>
<reference evidence="5" key="2">
    <citation type="submission" date="2022-06" db="UniProtKB">
        <authorList>
            <consortium name="EnsemblMetazoa"/>
        </authorList>
    </citation>
    <scope>IDENTIFICATION</scope>
    <source>
        <strain evidence="5">PS312</strain>
    </source>
</reference>
<evidence type="ECO:0000256" key="4">
    <source>
        <dbReference type="SAM" id="MobiDB-lite"/>
    </source>
</evidence>